<accession>A0AAD5DR10</accession>
<sequence>MPAVPQHPDGQAVWDAERVRWVRVLHGGLTDQQRGDDLIQVVGMAAAALPANNMEAPQQMPAQMQAFVQQVQAGQAQILAQLAQLQAGQAQLQAGLAQVQAGQAQLQVQQQNVRRRSHNAHALHQELAVQLLPLFKEQPLPEGAAVAGAAAVGSLPPANNFPATWAAAEELTNAQLNLLADFYGEQFGNANAGGAALAARRRAFRIFITQ</sequence>
<protein>
    <submittedName>
        <fullName evidence="1">Uncharacterized protein</fullName>
    </submittedName>
</protein>
<organism evidence="1 2">
    <name type="scientific">Chlorella ohadii</name>
    <dbReference type="NCBI Taxonomy" id="2649997"/>
    <lineage>
        <taxon>Eukaryota</taxon>
        <taxon>Viridiplantae</taxon>
        <taxon>Chlorophyta</taxon>
        <taxon>core chlorophytes</taxon>
        <taxon>Trebouxiophyceae</taxon>
        <taxon>Chlorellales</taxon>
        <taxon>Chlorellaceae</taxon>
        <taxon>Chlorella clade</taxon>
        <taxon>Chlorella</taxon>
    </lineage>
</organism>
<dbReference type="EMBL" id="JADXDR010000049">
    <property type="protein sequence ID" value="KAI7842672.1"/>
    <property type="molecule type" value="Genomic_DNA"/>
</dbReference>
<dbReference type="AlphaFoldDB" id="A0AAD5DR10"/>
<evidence type="ECO:0000313" key="2">
    <source>
        <dbReference type="Proteomes" id="UP001205105"/>
    </source>
</evidence>
<reference evidence="1" key="1">
    <citation type="submission" date="2020-11" db="EMBL/GenBank/DDBJ databases">
        <title>Chlorella ohadii genome sequencing and assembly.</title>
        <authorList>
            <person name="Murik O."/>
            <person name="Treves H."/>
            <person name="Kedem I."/>
            <person name="Shotland Y."/>
            <person name="Kaplan A."/>
        </authorList>
    </citation>
    <scope>NUCLEOTIDE SEQUENCE</scope>
    <source>
        <strain evidence="1">1</strain>
    </source>
</reference>
<comment type="caution">
    <text evidence="1">The sequence shown here is derived from an EMBL/GenBank/DDBJ whole genome shotgun (WGS) entry which is preliminary data.</text>
</comment>
<gene>
    <name evidence="1" type="ORF">COHA_003603</name>
</gene>
<proteinExistence type="predicted"/>
<keyword evidence="2" id="KW-1185">Reference proteome</keyword>
<dbReference type="Proteomes" id="UP001205105">
    <property type="component" value="Unassembled WGS sequence"/>
</dbReference>
<evidence type="ECO:0000313" key="1">
    <source>
        <dbReference type="EMBL" id="KAI7842672.1"/>
    </source>
</evidence>
<name>A0AAD5DR10_9CHLO</name>